<dbReference type="EMBL" id="JBGMDY010000005">
    <property type="protein sequence ID" value="KAL2335364.1"/>
    <property type="molecule type" value="Genomic_DNA"/>
</dbReference>
<feature type="compositionally biased region" description="Basic and acidic residues" evidence="1">
    <location>
        <begin position="23"/>
        <end position="35"/>
    </location>
</feature>
<protein>
    <submittedName>
        <fullName evidence="2">Uncharacterized protein</fullName>
    </submittedName>
</protein>
<gene>
    <name evidence="2" type="ORF">Fmac_016577</name>
</gene>
<comment type="caution">
    <text evidence="2">The sequence shown here is derived from an EMBL/GenBank/DDBJ whole genome shotgun (WGS) entry which is preliminary data.</text>
</comment>
<keyword evidence="3" id="KW-1185">Reference proteome</keyword>
<name>A0ABD1MHU1_9FABA</name>
<dbReference type="AlphaFoldDB" id="A0ABD1MHU1"/>
<proteinExistence type="predicted"/>
<evidence type="ECO:0000313" key="3">
    <source>
        <dbReference type="Proteomes" id="UP001603857"/>
    </source>
</evidence>
<evidence type="ECO:0000313" key="2">
    <source>
        <dbReference type="EMBL" id="KAL2335364.1"/>
    </source>
</evidence>
<accession>A0ABD1MHU1</accession>
<feature type="region of interest" description="Disordered" evidence="1">
    <location>
        <begin position="1"/>
        <end position="35"/>
    </location>
</feature>
<organism evidence="2 3">
    <name type="scientific">Flemingia macrophylla</name>
    <dbReference type="NCBI Taxonomy" id="520843"/>
    <lineage>
        <taxon>Eukaryota</taxon>
        <taxon>Viridiplantae</taxon>
        <taxon>Streptophyta</taxon>
        <taxon>Embryophyta</taxon>
        <taxon>Tracheophyta</taxon>
        <taxon>Spermatophyta</taxon>
        <taxon>Magnoliopsida</taxon>
        <taxon>eudicotyledons</taxon>
        <taxon>Gunneridae</taxon>
        <taxon>Pentapetalae</taxon>
        <taxon>rosids</taxon>
        <taxon>fabids</taxon>
        <taxon>Fabales</taxon>
        <taxon>Fabaceae</taxon>
        <taxon>Papilionoideae</taxon>
        <taxon>50 kb inversion clade</taxon>
        <taxon>NPAAA clade</taxon>
        <taxon>indigoferoid/millettioid clade</taxon>
        <taxon>Phaseoleae</taxon>
        <taxon>Flemingia</taxon>
    </lineage>
</organism>
<evidence type="ECO:0000256" key="1">
    <source>
        <dbReference type="SAM" id="MobiDB-lite"/>
    </source>
</evidence>
<reference evidence="2 3" key="1">
    <citation type="submission" date="2024-08" db="EMBL/GenBank/DDBJ databases">
        <title>Insights into the chromosomal genome structure of Flemingia macrophylla.</title>
        <authorList>
            <person name="Ding Y."/>
            <person name="Zhao Y."/>
            <person name="Bi W."/>
            <person name="Wu M."/>
            <person name="Zhao G."/>
            <person name="Gong Y."/>
            <person name="Li W."/>
            <person name="Zhang P."/>
        </authorList>
    </citation>
    <scope>NUCLEOTIDE SEQUENCE [LARGE SCALE GENOMIC DNA]</scope>
    <source>
        <strain evidence="2">DYQJB</strain>
        <tissue evidence="2">Leaf</tissue>
    </source>
</reference>
<sequence length="57" mass="6686">MMNLLNTKKDDPNIRSMMNMPNTKKDDTKTRSMIRPRDLFGSISTMFKSKIQFVSED</sequence>
<dbReference type="Proteomes" id="UP001603857">
    <property type="component" value="Unassembled WGS sequence"/>
</dbReference>